<evidence type="ECO:0000313" key="2">
    <source>
        <dbReference type="Proteomes" id="UP000664417"/>
    </source>
</evidence>
<reference evidence="1" key="1">
    <citation type="submission" date="2021-03" db="EMBL/GenBank/DDBJ databases">
        <authorList>
            <person name="Wang G."/>
        </authorList>
    </citation>
    <scope>NUCLEOTIDE SEQUENCE</scope>
    <source>
        <strain evidence="1">KCTC 12899</strain>
    </source>
</reference>
<sequence length="195" mass="21959">METAELVASLKLSVQEIPSLKKIKEGFHNPHVKAWKTKLEDILKDGGSCCRKSLDTLHRIKQSLSGSKFIQEQTYINQLEALERTLKQTIQTIEFLGRPEDNDILPHWGKPKSQHQAAGHLMVGDEEIAVEEINIHEVLDCLVSLAEDSDHLSAGMRARLIEPLTAILEDDLLQPFLNQDIGVLLGHWPEFSGNR</sequence>
<accession>A0A8J7Q0E9</accession>
<organism evidence="1 2">
    <name type="scientific">Acanthopleuribacter pedis</name>
    <dbReference type="NCBI Taxonomy" id="442870"/>
    <lineage>
        <taxon>Bacteria</taxon>
        <taxon>Pseudomonadati</taxon>
        <taxon>Acidobacteriota</taxon>
        <taxon>Holophagae</taxon>
        <taxon>Acanthopleuribacterales</taxon>
        <taxon>Acanthopleuribacteraceae</taxon>
        <taxon>Acanthopleuribacter</taxon>
    </lineage>
</organism>
<protein>
    <submittedName>
        <fullName evidence="1">Uncharacterized protein</fullName>
    </submittedName>
</protein>
<dbReference type="RefSeq" id="WP_207856186.1">
    <property type="nucleotide sequence ID" value="NZ_JAFREP010000001.1"/>
</dbReference>
<dbReference type="AlphaFoldDB" id="A0A8J7Q0E9"/>
<gene>
    <name evidence="1" type="ORF">J3U88_00660</name>
</gene>
<proteinExistence type="predicted"/>
<comment type="caution">
    <text evidence="1">The sequence shown here is derived from an EMBL/GenBank/DDBJ whole genome shotgun (WGS) entry which is preliminary data.</text>
</comment>
<dbReference type="EMBL" id="JAFREP010000001">
    <property type="protein sequence ID" value="MBO1316950.1"/>
    <property type="molecule type" value="Genomic_DNA"/>
</dbReference>
<keyword evidence="2" id="KW-1185">Reference proteome</keyword>
<evidence type="ECO:0000313" key="1">
    <source>
        <dbReference type="EMBL" id="MBO1316950.1"/>
    </source>
</evidence>
<dbReference type="Proteomes" id="UP000664417">
    <property type="component" value="Unassembled WGS sequence"/>
</dbReference>
<name>A0A8J7Q0E9_9BACT</name>